<dbReference type="Pfam" id="PF20635">
    <property type="entry name" value="SMN_YG-box"/>
    <property type="match status" value="1"/>
</dbReference>
<evidence type="ECO:0000259" key="8">
    <source>
        <dbReference type="PROSITE" id="PS50304"/>
    </source>
</evidence>
<dbReference type="EMBL" id="JADYXP020000004">
    <property type="protein sequence ID" value="KAL0125060.1"/>
    <property type="molecule type" value="Genomic_DNA"/>
</dbReference>
<dbReference type="PANTHER" id="PTHR39267:SF1">
    <property type="entry name" value="SURVIVAL MOTOR NEURON PROTEIN"/>
    <property type="match status" value="1"/>
</dbReference>
<dbReference type="SMART" id="SM00333">
    <property type="entry name" value="TUDOR"/>
    <property type="match status" value="1"/>
</dbReference>
<feature type="domain" description="Tudor" evidence="8">
    <location>
        <begin position="72"/>
        <end position="132"/>
    </location>
</feature>
<dbReference type="InterPro" id="IPR047313">
    <property type="entry name" value="SMN_C"/>
</dbReference>
<evidence type="ECO:0000256" key="3">
    <source>
        <dbReference type="ARBA" id="ARBA00005371"/>
    </source>
</evidence>
<evidence type="ECO:0000256" key="1">
    <source>
        <dbReference type="ARBA" id="ARBA00004216"/>
    </source>
</evidence>
<dbReference type="Gene3D" id="2.30.30.140">
    <property type="match status" value="1"/>
</dbReference>
<evidence type="ECO:0000256" key="7">
    <source>
        <dbReference type="ARBA" id="ARBA00034695"/>
    </source>
</evidence>
<dbReference type="GO" id="GO:0015030">
    <property type="term" value="C:Cajal body"/>
    <property type="evidence" value="ECO:0007669"/>
    <property type="project" value="UniProtKB-SubCell"/>
</dbReference>
<dbReference type="Pfam" id="PF06003">
    <property type="entry name" value="SMN_Tudor"/>
    <property type="match status" value="1"/>
</dbReference>
<organism evidence="9 10">
    <name type="scientific">Cardiocondyla obscurior</name>
    <dbReference type="NCBI Taxonomy" id="286306"/>
    <lineage>
        <taxon>Eukaryota</taxon>
        <taxon>Metazoa</taxon>
        <taxon>Ecdysozoa</taxon>
        <taxon>Arthropoda</taxon>
        <taxon>Hexapoda</taxon>
        <taxon>Insecta</taxon>
        <taxon>Pterygota</taxon>
        <taxon>Neoptera</taxon>
        <taxon>Endopterygota</taxon>
        <taxon>Hymenoptera</taxon>
        <taxon>Apocrita</taxon>
        <taxon>Aculeata</taxon>
        <taxon>Formicoidea</taxon>
        <taxon>Formicidae</taxon>
        <taxon>Myrmicinae</taxon>
        <taxon>Cardiocondyla</taxon>
    </lineage>
</organism>
<accession>A0AAW2GBS7</accession>
<sequence length="252" mass="28311">MAEENNVLFVRGNGDNRESEDVWDDTALIKAYDRAVNFAKEEVAKRIAMDTQNQQTRQISQNSKYLNQPKKKWTVGAPCRAVYSADGQVYEAIVSSIHQNSGMCTVKFVGYQNIEKVEMNSLIESEGLQSQIAQHKDALAHKANDKVVDSDASAYSNQQDSNQVNGERMDYDVENPKLFKNNLMPGIEDFNPTLNAMPPAPPLPPLMAKLPETDADALSSMLMSWYLSGFHTGYYHGLKQAKINQQKRKNCQ</sequence>
<dbReference type="CDD" id="cd22851">
    <property type="entry name" value="SMN_N"/>
    <property type="match status" value="1"/>
</dbReference>
<keyword evidence="5" id="KW-0508">mRNA splicing</keyword>
<dbReference type="GO" id="GO:0097504">
    <property type="term" value="C:Gemini of Cajal bodies"/>
    <property type="evidence" value="ECO:0007669"/>
    <property type="project" value="UniProtKB-SubCell"/>
</dbReference>
<dbReference type="AlphaFoldDB" id="A0AAW2GBS7"/>
<comment type="subcellular location">
    <subcellularLocation>
        <location evidence="1">Cytoplasm</location>
        <location evidence="1">Myofibril</location>
        <location evidence="1">Sarcomere</location>
        <location evidence="1">Z line</location>
    </subcellularLocation>
    <subcellularLocation>
        <location evidence="2">Nucleus</location>
        <location evidence="2">Cajal body</location>
    </subcellularLocation>
    <subcellularLocation>
        <location evidence="7">Nucleus</location>
        <location evidence="7">Gem</location>
    </subcellularLocation>
</comment>
<dbReference type="CDD" id="cd22852">
    <property type="entry name" value="SMN_C"/>
    <property type="match status" value="1"/>
</dbReference>
<dbReference type="GO" id="GO:0008380">
    <property type="term" value="P:RNA splicing"/>
    <property type="evidence" value="ECO:0007669"/>
    <property type="project" value="UniProtKB-KW"/>
</dbReference>
<dbReference type="Pfam" id="PF20636">
    <property type="entry name" value="SMN_G2-BD"/>
    <property type="match status" value="1"/>
</dbReference>
<dbReference type="InterPro" id="IPR040424">
    <property type="entry name" value="Smn1"/>
</dbReference>
<evidence type="ECO:0000256" key="2">
    <source>
        <dbReference type="ARBA" id="ARBA00004408"/>
    </source>
</evidence>
<gene>
    <name evidence="9" type="ORF">PUN28_004307</name>
</gene>
<evidence type="ECO:0000313" key="9">
    <source>
        <dbReference type="EMBL" id="KAL0125060.1"/>
    </source>
</evidence>
<dbReference type="Gene3D" id="3.40.190.10">
    <property type="entry name" value="Periplasmic binding protein-like II"/>
    <property type="match status" value="1"/>
</dbReference>
<comment type="caution">
    <text evidence="9">The sequence shown here is derived from an EMBL/GenBank/DDBJ whole genome shotgun (WGS) entry which is preliminary data.</text>
</comment>
<dbReference type="PROSITE" id="PS50304">
    <property type="entry name" value="TUDOR"/>
    <property type="match status" value="1"/>
</dbReference>
<evidence type="ECO:0000256" key="4">
    <source>
        <dbReference type="ARBA" id="ARBA00022664"/>
    </source>
</evidence>
<reference evidence="9 10" key="1">
    <citation type="submission" date="2023-03" db="EMBL/GenBank/DDBJ databases">
        <title>High recombination rates correlate with genetic variation in Cardiocondyla obscurior ants.</title>
        <authorList>
            <person name="Errbii M."/>
        </authorList>
    </citation>
    <scope>NUCLEOTIDE SEQUENCE [LARGE SCALE GENOMIC DNA]</scope>
    <source>
        <strain evidence="9">Alpha-2009</strain>
        <tissue evidence="9">Whole body</tissue>
    </source>
</reference>
<comment type="similarity">
    <text evidence="3">Belongs to the SMN family.</text>
</comment>
<dbReference type="InterPro" id="IPR010304">
    <property type="entry name" value="SMN_Tudor"/>
</dbReference>
<evidence type="ECO:0000313" key="10">
    <source>
        <dbReference type="Proteomes" id="UP001430953"/>
    </source>
</evidence>
<dbReference type="InterPro" id="IPR002999">
    <property type="entry name" value="Tudor"/>
</dbReference>
<dbReference type="Proteomes" id="UP001430953">
    <property type="component" value="Unassembled WGS sequence"/>
</dbReference>
<protein>
    <recommendedName>
        <fullName evidence="8">Tudor domain-containing protein</fullName>
    </recommendedName>
</protein>
<keyword evidence="6" id="KW-0539">Nucleus</keyword>
<dbReference type="GO" id="GO:0030018">
    <property type="term" value="C:Z disc"/>
    <property type="evidence" value="ECO:0007669"/>
    <property type="project" value="UniProtKB-SubCell"/>
</dbReference>
<proteinExistence type="inferred from homology"/>
<keyword evidence="4" id="KW-0507">mRNA processing</keyword>
<dbReference type="GO" id="GO:0003723">
    <property type="term" value="F:RNA binding"/>
    <property type="evidence" value="ECO:0007669"/>
    <property type="project" value="InterPro"/>
</dbReference>
<evidence type="ECO:0000256" key="6">
    <source>
        <dbReference type="ARBA" id="ARBA00023242"/>
    </source>
</evidence>
<keyword evidence="10" id="KW-1185">Reference proteome</keyword>
<dbReference type="PANTHER" id="PTHR39267">
    <property type="entry name" value="SURVIVAL MOTOR NEURON-LIKE PROTEIN 1"/>
    <property type="match status" value="1"/>
</dbReference>
<dbReference type="SUPFAM" id="SSF63748">
    <property type="entry name" value="Tudor/PWWP/MBT"/>
    <property type="match status" value="1"/>
</dbReference>
<dbReference type="InterPro" id="IPR049481">
    <property type="entry name" value="SMN_G2-BD"/>
</dbReference>
<evidence type="ECO:0000256" key="5">
    <source>
        <dbReference type="ARBA" id="ARBA00023187"/>
    </source>
</evidence>
<name>A0AAW2GBS7_9HYME</name>
<dbReference type="GO" id="GO:0006397">
    <property type="term" value="P:mRNA processing"/>
    <property type="evidence" value="ECO:0007669"/>
    <property type="project" value="UniProtKB-KW"/>
</dbReference>